<dbReference type="Proteomes" id="UP000235392">
    <property type="component" value="Unassembled WGS sequence"/>
</dbReference>
<proteinExistence type="predicted"/>
<feature type="compositionally biased region" description="Polar residues" evidence="1">
    <location>
        <begin position="9"/>
        <end position="20"/>
    </location>
</feature>
<comment type="caution">
    <text evidence="3">The sequence shown here is derived from an EMBL/GenBank/DDBJ whole genome shotgun (WGS) entry which is preliminary data.</text>
</comment>
<evidence type="ECO:0000313" key="4">
    <source>
        <dbReference type="Proteomes" id="UP000235392"/>
    </source>
</evidence>
<evidence type="ECO:0000256" key="1">
    <source>
        <dbReference type="SAM" id="MobiDB-lite"/>
    </source>
</evidence>
<dbReference type="EMBL" id="PGCI01001446">
    <property type="protein sequence ID" value="PLW04873.1"/>
    <property type="molecule type" value="Genomic_DNA"/>
</dbReference>
<dbReference type="AlphaFoldDB" id="A0A2N5VAD0"/>
<dbReference type="EMBL" id="PGCI01000035">
    <property type="protein sequence ID" value="PLW46953.1"/>
    <property type="molecule type" value="Genomic_DNA"/>
</dbReference>
<accession>A0A2N5VAD0</accession>
<gene>
    <name evidence="3" type="ORF">PCASD_08153</name>
    <name evidence="2" type="ORF">PCASD_26834</name>
</gene>
<sequence length="99" mass="11150">MFEQENDPLGTQATPNLTHPQDTKEEEENDDSKAEGLYAAWPLLRPIGEAARSAEQLQSLISLDKDHVQFVHHLMQLPSFTNSHYISIHLFSPHSSTPS</sequence>
<evidence type="ECO:0000313" key="2">
    <source>
        <dbReference type="EMBL" id="PLW04873.1"/>
    </source>
</evidence>
<evidence type="ECO:0000313" key="3">
    <source>
        <dbReference type="EMBL" id="PLW46953.1"/>
    </source>
</evidence>
<reference evidence="3 4" key="1">
    <citation type="submission" date="2017-11" db="EMBL/GenBank/DDBJ databases">
        <title>De novo assembly and phasing of dikaryotic genomes from two isolates of Puccinia coronata f. sp. avenae, the causal agent of oat crown rust.</title>
        <authorList>
            <person name="Miller M.E."/>
            <person name="Zhang Y."/>
            <person name="Omidvar V."/>
            <person name="Sperschneider J."/>
            <person name="Schwessinger B."/>
            <person name="Raley C."/>
            <person name="Palmer J.M."/>
            <person name="Garnica D."/>
            <person name="Upadhyaya N."/>
            <person name="Rathjen J."/>
            <person name="Taylor J.M."/>
            <person name="Park R.F."/>
            <person name="Dodds P.N."/>
            <person name="Hirsch C.D."/>
            <person name="Kianian S.F."/>
            <person name="Figueroa M."/>
        </authorList>
    </citation>
    <scope>NUCLEOTIDE SEQUENCE [LARGE SCALE GENOMIC DNA]</scope>
    <source>
        <strain evidence="3">12SD80</strain>
    </source>
</reference>
<feature type="region of interest" description="Disordered" evidence="1">
    <location>
        <begin position="1"/>
        <end position="35"/>
    </location>
</feature>
<protein>
    <submittedName>
        <fullName evidence="3">Uncharacterized protein</fullName>
    </submittedName>
</protein>
<organism evidence="3 4">
    <name type="scientific">Puccinia coronata f. sp. avenae</name>
    <dbReference type="NCBI Taxonomy" id="200324"/>
    <lineage>
        <taxon>Eukaryota</taxon>
        <taxon>Fungi</taxon>
        <taxon>Dikarya</taxon>
        <taxon>Basidiomycota</taxon>
        <taxon>Pucciniomycotina</taxon>
        <taxon>Pucciniomycetes</taxon>
        <taxon>Pucciniales</taxon>
        <taxon>Pucciniaceae</taxon>
        <taxon>Puccinia</taxon>
    </lineage>
</organism>
<name>A0A2N5VAD0_9BASI</name>